<keyword evidence="3" id="KW-0862">Zinc</keyword>
<evidence type="ECO:0000256" key="1">
    <source>
        <dbReference type="ARBA" id="ARBA00007957"/>
    </source>
</evidence>
<evidence type="ECO:0000256" key="6">
    <source>
        <dbReference type="ARBA" id="ARBA00023163"/>
    </source>
</evidence>
<dbReference type="SUPFAM" id="SSF46785">
    <property type="entry name" value="Winged helix' DNA-binding domain"/>
    <property type="match status" value="1"/>
</dbReference>
<reference evidence="8" key="1">
    <citation type="journal article" date="2019" name="Int. J. Syst. Evol. Microbiol.">
        <title>The Global Catalogue of Microorganisms (GCM) 10K type strain sequencing project: providing services to taxonomists for standard genome sequencing and annotation.</title>
        <authorList>
            <consortium name="The Broad Institute Genomics Platform"/>
            <consortium name="The Broad Institute Genome Sequencing Center for Infectious Disease"/>
            <person name="Wu L."/>
            <person name="Ma J."/>
        </authorList>
    </citation>
    <scope>NUCLEOTIDE SEQUENCE [LARGE SCALE GENOMIC DNA]</scope>
    <source>
        <strain evidence="8">KACC 12508</strain>
    </source>
</reference>
<sequence>MKKSSAPDYPALAESQLRVTSVRATDARIKVLAALLGAPYALSHQDVQDQLVEMDRVTLYRALDCLTDAGLAHKIAGDDRVFRYNAGAENHEHGMHSTAQQHQHGHFKCTRCAKVFCIDNVDEQLFAADNKKSPTATLRQQLQNVLQATLGKGFQSHEIELTIKGWCADCAHQA</sequence>
<dbReference type="Gene3D" id="3.30.1490.190">
    <property type="match status" value="1"/>
</dbReference>
<name>A0ABW2IEI9_9BURK</name>
<dbReference type="InterPro" id="IPR043135">
    <property type="entry name" value="Fur_C"/>
</dbReference>
<dbReference type="PANTHER" id="PTHR33202">
    <property type="entry name" value="ZINC UPTAKE REGULATION PROTEIN"/>
    <property type="match status" value="1"/>
</dbReference>
<dbReference type="InterPro" id="IPR036390">
    <property type="entry name" value="WH_DNA-bd_sf"/>
</dbReference>
<evidence type="ECO:0000256" key="2">
    <source>
        <dbReference type="ARBA" id="ARBA00022491"/>
    </source>
</evidence>
<dbReference type="EMBL" id="JBHTBU010000002">
    <property type="protein sequence ID" value="MFC7289265.1"/>
    <property type="molecule type" value="Genomic_DNA"/>
</dbReference>
<evidence type="ECO:0000256" key="5">
    <source>
        <dbReference type="ARBA" id="ARBA00023125"/>
    </source>
</evidence>
<dbReference type="Proteomes" id="UP001596542">
    <property type="component" value="Unassembled WGS sequence"/>
</dbReference>
<dbReference type="InterPro" id="IPR002481">
    <property type="entry name" value="FUR"/>
</dbReference>
<evidence type="ECO:0000313" key="7">
    <source>
        <dbReference type="EMBL" id="MFC7289265.1"/>
    </source>
</evidence>
<comment type="caution">
    <text evidence="7">The sequence shown here is derived from an EMBL/GenBank/DDBJ whole genome shotgun (WGS) entry which is preliminary data.</text>
</comment>
<keyword evidence="8" id="KW-1185">Reference proteome</keyword>
<comment type="similarity">
    <text evidence="1">Belongs to the Fur family.</text>
</comment>
<accession>A0ABW2IEI9</accession>
<gene>
    <name evidence="7" type="ORF">ACFQPC_14545</name>
</gene>
<proteinExistence type="inferred from homology"/>
<evidence type="ECO:0000256" key="3">
    <source>
        <dbReference type="ARBA" id="ARBA00022833"/>
    </source>
</evidence>
<dbReference type="PANTHER" id="PTHR33202:SF7">
    <property type="entry name" value="FERRIC UPTAKE REGULATION PROTEIN"/>
    <property type="match status" value="1"/>
</dbReference>
<keyword evidence="4" id="KW-0805">Transcription regulation</keyword>
<evidence type="ECO:0000256" key="4">
    <source>
        <dbReference type="ARBA" id="ARBA00023015"/>
    </source>
</evidence>
<organism evidence="7 8">
    <name type="scientific">Herminiimonas glaciei</name>
    <dbReference type="NCBI Taxonomy" id="523788"/>
    <lineage>
        <taxon>Bacteria</taxon>
        <taxon>Pseudomonadati</taxon>
        <taxon>Pseudomonadota</taxon>
        <taxon>Betaproteobacteria</taxon>
        <taxon>Burkholderiales</taxon>
        <taxon>Oxalobacteraceae</taxon>
        <taxon>Herminiimonas</taxon>
    </lineage>
</organism>
<keyword evidence="5" id="KW-0238">DNA-binding</keyword>
<dbReference type="Pfam" id="PF01475">
    <property type="entry name" value="FUR"/>
    <property type="match status" value="1"/>
</dbReference>
<keyword evidence="6" id="KW-0804">Transcription</keyword>
<keyword evidence="2" id="KW-0678">Repressor</keyword>
<dbReference type="Gene3D" id="1.10.10.10">
    <property type="entry name" value="Winged helix-like DNA-binding domain superfamily/Winged helix DNA-binding domain"/>
    <property type="match status" value="1"/>
</dbReference>
<dbReference type="InterPro" id="IPR036388">
    <property type="entry name" value="WH-like_DNA-bd_sf"/>
</dbReference>
<dbReference type="RefSeq" id="WP_382272588.1">
    <property type="nucleotide sequence ID" value="NZ_JBHTBU010000002.1"/>
</dbReference>
<protein>
    <submittedName>
        <fullName evidence="7">Fur family transcriptional regulator</fullName>
    </submittedName>
</protein>
<evidence type="ECO:0000313" key="8">
    <source>
        <dbReference type="Proteomes" id="UP001596542"/>
    </source>
</evidence>